<dbReference type="STRING" id="1391654.AKJ09_00423"/>
<evidence type="ECO:0000313" key="4">
    <source>
        <dbReference type="EMBL" id="AKU93759.1"/>
    </source>
</evidence>
<dbReference type="InterPro" id="IPR036271">
    <property type="entry name" value="Tet_transcr_reg_TetR-rel_C_sf"/>
</dbReference>
<dbReference type="Gene3D" id="1.10.10.60">
    <property type="entry name" value="Homeodomain-like"/>
    <property type="match status" value="1"/>
</dbReference>
<reference evidence="4 5" key="1">
    <citation type="submission" date="2015-08" db="EMBL/GenBank/DDBJ databases">
        <authorList>
            <person name="Babu N.S."/>
            <person name="Beckwith C.J."/>
            <person name="Beseler K.G."/>
            <person name="Brison A."/>
            <person name="Carone J.V."/>
            <person name="Caskin T.P."/>
            <person name="Diamond M."/>
            <person name="Durham M.E."/>
            <person name="Foxe J.M."/>
            <person name="Go M."/>
            <person name="Henderson B.A."/>
            <person name="Jones I.B."/>
            <person name="McGettigan J.A."/>
            <person name="Micheletti S.J."/>
            <person name="Nasrallah M.E."/>
            <person name="Ortiz D."/>
            <person name="Piller C.R."/>
            <person name="Privatt S.R."/>
            <person name="Schneider S.L."/>
            <person name="Sharp S."/>
            <person name="Smith T.C."/>
            <person name="Stanton J.D."/>
            <person name="Ullery H.E."/>
            <person name="Wilson R.J."/>
            <person name="Serrano M.G."/>
            <person name="Buck G."/>
            <person name="Lee V."/>
            <person name="Wang Y."/>
            <person name="Carvalho R."/>
            <person name="Voegtly L."/>
            <person name="Shi R."/>
            <person name="Duckworth R."/>
            <person name="Johnson A."/>
            <person name="Loviza R."/>
            <person name="Walstead R."/>
            <person name="Shah Z."/>
            <person name="Kiflezghi M."/>
            <person name="Wade K."/>
            <person name="Ball S.L."/>
            <person name="Bradley K.W."/>
            <person name="Asai D.J."/>
            <person name="Bowman C.A."/>
            <person name="Russell D.A."/>
            <person name="Pope W.H."/>
            <person name="Jacobs-Sera D."/>
            <person name="Hendrix R.W."/>
            <person name="Hatfull G.F."/>
        </authorList>
    </citation>
    <scope>NUCLEOTIDE SEQUENCE [LARGE SCALE GENOMIC DNA]</scope>
    <source>
        <strain evidence="4 5">DSM 27648</strain>
    </source>
</reference>
<evidence type="ECO:0000259" key="3">
    <source>
        <dbReference type="Pfam" id="PF02909"/>
    </source>
</evidence>
<organism evidence="4 5">
    <name type="scientific">Labilithrix luteola</name>
    <dbReference type="NCBI Taxonomy" id="1391654"/>
    <lineage>
        <taxon>Bacteria</taxon>
        <taxon>Pseudomonadati</taxon>
        <taxon>Myxococcota</taxon>
        <taxon>Polyangia</taxon>
        <taxon>Polyangiales</taxon>
        <taxon>Labilitrichaceae</taxon>
        <taxon>Labilithrix</taxon>
    </lineage>
</organism>
<keyword evidence="5" id="KW-1185">Reference proteome</keyword>
<accession>A0A0K1PKY3</accession>
<dbReference type="InterPro" id="IPR004111">
    <property type="entry name" value="Repressor_TetR_C"/>
</dbReference>
<dbReference type="EMBL" id="CP012333">
    <property type="protein sequence ID" value="AKU93759.1"/>
    <property type="molecule type" value="Genomic_DNA"/>
</dbReference>
<dbReference type="KEGG" id="llu:AKJ09_00423"/>
<evidence type="ECO:0000313" key="5">
    <source>
        <dbReference type="Proteomes" id="UP000064967"/>
    </source>
</evidence>
<dbReference type="GO" id="GO:0045892">
    <property type="term" value="P:negative regulation of DNA-templated transcription"/>
    <property type="evidence" value="ECO:0007669"/>
    <property type="project" value="InterPro"/>
</dbReference>
<protein>
    <submittedName>
        <fullName evidence="4">Transcriptional regulator, TetR family</fullName>
    </submittedName>
</protein>
<dbReference type="Proteomes" id="UP000064967">
    <property type="component" value="Chromosome"/>
</dbReference>
<dbReference type="Gene3D" id="1.10.357.10">
    <property type="entry name" value="Tetracycline Repressor, domain 2"/>
    <property type="match status" value="1"/>
</dbReference>
<gene>
    <name evidence="4" type="ORF">AKJ09_00423</name>
</gene>
<dbReference type="SUPFAM" id="SSF48498">
    <property type="entry name" value="Tetracyclin repressor-like, C-terminal domain"/>
    <property type="match status" value="1"/>
</dbReference>
<dbReference type="PATRIC" id="fig|1391654.3.peg.438"/>
<feature type="domain" description="Tetracycline repressor TetR C-terminal" evidence="3">
    <location>
        <begin position="44"/>
        <end position="191"/>
    </location>
</feature>
<dbReference type="Pfam" id="PF02909">
    <property type="entry name" value="TetR_C_1"/>
    <property type="match status" value="1"/>
</dbReference>
<name>A0A0K1PKY3_9BACT</name>
<sequence length="194" mass="21679">MSFRKVGAALDAGPMRLYGYVSTKEELLELMVDAVYGEMPLSEVKGEWRQALRALAHGMRRMSMKHPWFPELLGSRPHIGPNALAHLEATLAAFSETLGFENIDDVMLAVTTVKAYVMGAIQSEVTELRIERETGMDKERWQSANGAYILRMIATGRYPTLGKVVEKATHPSPDVRFDMGLDYVLDGIAARHLR</sequence>
<evidence type="ECO:0000256" key="2">
    <source>
        <dbReference type="ARBA" id="ARBA00023163"/>
    </source>
</evidence>
<evidence type="ECO:0000256" key="1">
    <source>
        <dbReference type="ARBA" id="ARBA00023015"/>
    </source>
</evidence>
<dbReference type="AlphaFoldDB" id="A0A0K1PKY3"/>
<keyword evidence="2" id="KW-0804">Transcription</keyword>
<proteinExistence type="predicted"/>
<keyword evidence="1" id="KW-0805">Transcription regulation</keyword>